<feature type="transmembrane region" description="Helical" evidence="2">
    <location>
        <begin position="278"/>
        <end position="298"/>
    </location>
</feature>
<feature type="transmembrane region" description="Helical" evidence="2">
    <location>
        <begin position="372"/>
        <end position="395"/>
    </location>
</feature>
<proteinExistence type="predicted"/>
<dbReference type="Proteomes" id="UP000009168">
    <property type="component" value="Unassembled WGS sequence"/>
</dbReference>
<feature type="region of interest" description="Disordered" evidence="1">
    <location>
        <begin position="111"/>
        <end position="200"/>
    </location>
</feature>
<dbReference type="EMBL" id="GG662857">
    <property type="protein sequence ID" value="EAR86935.2"/>
    <property type="molecule type" value="Genomic_DNA"/>
</dbReference>
<feature type="transmembrane region" description="Helical" evidence="2">
    <location>
        <begin position="348"/>
        <end position="366"/>
    </location>
</feature>
<dbReference type="GeneID" id="7829086"/>
<feature type="transmembrane region" description="Helical" evidence="2">
    <location>
        <begin position="695"/>
        <end position="714"/>
    </location>
</feature>
<reference evidence="4" key="1">
    <citation type="journal article" date="2006" name="PLoS Biol.">
        <title>Macronuclear genome sequence of the ciliate Tetrahymena thermophila, a model eukaryote.</title>
        <authorList>
            <person name="Eisen J.A."/>
            <person name="Coyne R.S."/>
            <person name="Wu M."/>
            <person name="Wu D."/>
            <person name="Thiagarajan M."/>
            <person name="Wortman J.R."/>
            <person name="Badger J.H."/>
            <person name="Ren Q."/>
            <person name="Amedeo P."/>
            <person name="Jones K.M."/>
            <person name="Tallon L.J."/>
            <person name="Delcher A.L."/>
            <person name="Salzberg S.L."/>
            <person name="Silva J.C."/>
            <person name="Haas B.J."/>
            <person name="Majoros W.H."/>
            <person name="Farzad M."/>
            <person name="Carlton J.M."/>
            <person name="Smith R.K. Jr."/>
            <person name="Garg J."/>
            <person name="Pearlman R.E."/>
            <person name="Karrer K.M."/>
            <person name="Sun L."/>
            <person name="Manning G."/>
            <person name="Elde N.C."/>
            <person name="Turkewitz A.P."/>
            <person name="Asai D.J."/>
            <person name="Wilkes D.E."/>
            <person name="Wang Y."/>
            <person name="Cai H."/>
            <person name="Collins K."/>
            <person name="Stewart B.A."/>
            <person name="Lee S.R."/>
            <person name="Wilamowska K."/>
            <person name="Weinberg Z."/>
            <person name="Ruzzo W.L."/>
            <person name="Wloga D."/>
            <person name="Gaertig J."/>
            <person name="Frankel J."/>
            <person name="Tsao C.-C."/>
            <person name="Gorovsky M.A."/>
            <person name="Keeling P.J."/>
            <person name="Waller R.F."/>
            <person name="Patron N.J."/>
            <person name="Cherry J.M."/>
            <person name="Stover N.A."/>
            <person name="Krieger C.J."/>
            <person name="del Toro C."/>
            <person name="Ryder H.F."/>
            <person name="Williamson S.C."/>
            <person name="Barbeau R.A."/>
            <person name="Hamilton E.P."/>
            <person name="Orias E."/>
        </authorList>
    </citation>
    <scope>NUCLEOTIDE SEQUENCE [LARGE SCALE GENOMIC DNA]</scope>
    <source>
        <strain evidence="4">SB210</strain>
    </source>
</reference>
<feature type="transmembrane region" description="Helical" evidence="2">
    <location>
        <begin position="610"/>
        <end position="631"/>
    </location>
</feature>
<sequence length="736" mass="85524">MHNKQMSIANVSAVSTAAGFSFAHLNGNKSPKELSLQSSYNTRRNSKENFCKKLFTERPKARKLSHKLKMSSDFEDNDRHFSLDESRLQGSKSRKLSDCFEGIADSKKLRNQSFQQGKEYANKNSSIKKKTKENLNVKQNDPFQKKTQKLENENSPFTSPISQNQKQFSVQEELDSQTNIDVKGSNQKKGSRVQNQQNDGFEFKTLRITETINQYKMTADQETTQPKNHGSHIIEIMNGNASGHQNHNINESGRDSEAINQSNYNSINEEGEPFQPSLLLRTFFFILMLTIFICLASYSYGYIYVFTFINTTIYGASFALLLIFMITTHPFFKLTNEQQVDYFTIPKFVYIGLILCISGLVGYIFGSEKIEFHINAFNLLPIAVILFFSFFMCCISKSQPILYKRLKLTFGNDNNERKLTLSQSKAFRKGKGMTQIKLPSNLNNFMRDEQGPKIKSNSFYFSMMLVILLQIAQIYYMYNQKAIWSNKVEQNFFYLYLEILVFLVLGEVNAGIVYKIDSYFQLEYKYELEVVRSIFTVSLYHIFYLLLPSVKQGISIILIKIAFKVIMYYIYPINYETVKNFLRKFLRCCNNKEKQAEFKEMQRRLFTKKLGILQFTDFLSLIIFYAVTAIFKINMNLVNDYTNLTSTEFKAISILCMIEFVTEILLSYLIIYFLSKNNRFEGLTIKKILTEITQFLNEGSLMTFIAFFAVFSSINICVTNNYLRLSDFKQTFIDKL</sequence>
<dbReference type="RefSeq" id="XP_001007180.2">
    <property type="nucleotide sequence ID" value="XM_001007180.3"/>
</dbReference>
<feature type="compositionally biased region" description="Polar residues" evidence="1">
    <location>
        <begin position="153"/>
        <end position="199"/>
    </location>
</feature>
<dbReference type="SUPFAM" id="SSF103473">
    <property type="entry name" value="MFS general substrate transporter"/>
    <property type="match status" value="1"/>
</dbReference>
<feature type="transmembrane region" description="Helical" evidence="2">
    <location>
        <begin position="526"/>
        <end position="547"/>
    </location>
</feature>
<gene>
    <name evidence="3" type="ORF">TTHERM_00214840</name>
</gene>
<dbReference type="KEGG" id="tet:TTHERM_00214840"/>
<dbReference type="HOGENOM" id="CLU_388590_0_0_1"/>
<feature type="transmembrane region" description="Helical" evidence="2">
    <location>
        <begin position="459"/>
        <end position="478"/>
    </location>
</feature>
<feature type="transmembrane region" description="Helical" evidence="2">
    <location>
        <begin position="304"/>
        <end position="327"/>
    </location>
</feature>
<keyword evidence="2 3" id="KW-0812">Transmembrane</keyword>
<accession>Q22N50</accession>
<keyword evidence="4" id="KW-1185">Reference proteome</keyword>
<organism evidence="3 4">
    <name type="scientific">Tetrahymena thermophila (strain SB210)</name>
    <dbReference type="NCBI Taxonomy" id="312017"/>
    <lineage>
        <taxon>Eukaryota</taxon>
        <taxon>Sar</taxon>
        <taxon>Alveolata</taxon>
        <taxon>Ciliophora</taxon>
        <taxon>Intramacronucleata</taxon>
        <taxon>Oligohymenophorea</taxon>
        <taxon>Hymenostomatida</taxon>
        <taxon>Tetrahymenina</taxon>
        <taxon>Tetrahymenidae</taxon>
        <taxon>Tetrahymena</taxon>
    </lineage>
</organism>
<evidence type="ECO:0000313" key="4">
    <source>
        <dbReference type="Proteomes" id="UP000009168"/>
    </source>
</evidence>
<evidence type="ECO:0000313" key="3">
    <source>
        <dbReference type="EMBL" id="EAR86935.2"/>
    </source>
</evidence>
<evidence type="ECO:0000256" key="2">
    <source>
        <dbReference type="SAM" id="Phobius"/>
    </source>
</evidence>
<feature type="transmembrane region" description="Helical" evidence="2">
    <location>
        <begin position="553"/>
        <end position="571"/>
    </location>
</feature>
<protein>
    <submittedName>
        <fullName evidence="3">Transmembrane protein, putative</fullName>
    </submittedName>
</protein>
<keyword evidence="2" id="KW-0472">Membrane</keyword>
<dbReference type="InterPro" id="IPR036259">
    <property type="entry name" value="MFS_trans_sf"/>
</dbReference>
<name>Q22N50_TETTS</name>
<feature type="transmembrane region" description="Helical" evidence="2">
    <location>
        <begin position="651"/>
        <end position="674"/>
    </location>
</feature>
<dbReference type="InParanoid" id="Q22N50"/>
<feature type="transmembrane region" description="Helical" evidence="2">
    <location>
        <begin position="493"/>
        <end position="514"/>
    </location>
</feature>
<evidence type="ECO:0000256" key="1">
    <source>
        <dbReference type="SAM" id="MobiDB-lite"/>
    </source>
</evidence>
<keyword evidence="2" id="KW-1133">Transmembrane helix</keyword>
<dbReference type="AlphaFoldDB" id="Q22N50"/>